<dbReference type="SMART" id="SM00248">
    <property type="entry name" value="ANK"/>
    <property type="match status" value="2"/>
</dbReference>
<evidence type="ECO:0000256" key="3">
    <source>
        <dbReference type="ARBA" id="ARBA00022537"/>
    </source>
</evidence>
<evidence type="ECO:0000256" key="8">
    <source>
        <dbReference type="PROSITE-ProRule" id="PRU00023"/>
    </source>
</evidence>
<evidence type="ECO:0000256" key="7">
    <source>
        <dbReference type="ARBA" id="ARBA00023298"/>
    </source>
</evidence>
<evidence type="ECO:0000256" key="5">
    <source>
        <dbReference type="ARBA" id="ARBA00023028"/>
    </source>
</evidence>
<keyword evidence="5" id="KW-0638">Presynaptic neurotoxin</keyword>
<dbReference type="GO" id="GO:0044231">
    <property type="term" value="C:host cell presynaptic membrane"/>
    <property type="evidence" value="ECO:0007669"/>
    <property type="project" value="UniProtKB-KW"/>
</dbReference>
<evidence type="ECO:0000256" key="1">
    <source>
        <dbReference type="ARBA" id="ARBA00004175"/>
    </source>
</evidence>
<keyword evidence="5" id="KW-0800">Toxin</keyword>
<protein>
    <submittedName>
        <fullName evidence="9">Putative ankyrin</fullName>
    </submittedName>
</protein>
<dbReference type="EMBL" id="GANP01010070">
    <property type="protein sequence ID" value="JAB74398.1"/>
    <property type="molecule type" value="mRNA"/>
</dbReference>
<dbReference type="InterPro" id="IPR036770">
    <property type="entry name" value="Ankyrin_rpt-contain_sf"/>
</dbReference>
<proteinExistence type="evidence at transcript level"/>
<dbReference type="PANTHER" id="PTHR24201">
    <property type="entry name" value="ANK_REP_REGION DOMAIN-CONTAINING PROTEIN"/>
    <property type="match status" value="1"/>
</dbReference>
<keyword evidence="5" id="KW-0528">Neurotoxin</keyword>
<evidence type="ECO:0000256" key="6">
    <source>
        <dbReference type="ARBA" id="ARBA00023043"/>
    </source>
</evidence>
<keyword evidence="6 8" id="KW-0040">ANK repeat</keyword>
<keyword evidence="3" id="KW-1052">Target cell membrane</keyword>
<accession>V5HLJ7</accession>
<name>V5HLJ7_IXORI</name>
<organism evidence="9">
    <name type="scientific">Ixodes ricinus</name>
    <name type="common">Common tick</name>
    <name type="synonym">Acarus ricinus</name>
    <dbReference type="NCBI Taxonomy" id="34613"/>
    <lineage>
        <taxon>Eukaryota</taxon>
        <taxon>Metazoa</taxon>
        <taxon>Ecdysozoa</taxon>
        <taxon>Arthropoda</taxon>
        <taxon>Chelicerata</taxon>
        <taxon>Arachnida</taxon>
        <taxon>Acari</taxon>
        <taxon>Parasitiformes</taxon>
        <taxon>Ixodida</taxon>
        <taxon>Ixodoidea</taxon>
        <taxon>Ixodidae</taxon>
        <taxon>Ixodinae</taxon>
        <taxon>Ixodes</taxon>
    </lineage>
</organism>
<dbReference type="InterPro" id="IPR002110">
    <property type="entry name" value="Ankyrin_rpt"/>
</dbReference>
<dbReference type="InterPro" id="IPR050776">
    <property type="entry name" value="Ank_Repeat/CDKN_Inhibitor"/>
</dbReference>
<keyword evidence="7" id="KW-1053">Target membrane</keyword>
<feature type="repeat" description="ANK" evidence="8">
    <location>
        <begin position="1"/>
        <end position="32"/>
    </location>
</feature>
<dbReference type="GO" id="GO:0044218">
    <property type="term" value="C:other organism cell membrane"/>
    <property type="evidence" value="ECO:0007669"/>
    <property type="project" value="UniProtKB-KW"/>
</dbReference>
<evidence type="ECO:0000313" key="9">
    <source>
        <dbReference type="EMBL" id="JAB74398.1"/>
    </source>
</evidence>
<dbReference type="SUPFAM" id="SSF48403">
    <property type="entry name" value="Ankyrin repeat"/>
    <property type="match status" value="1"/>
</dbReference>
<dbReference type="AlphaFoldDB" id="V5HLJ7"/>
<evidence type="ECO:0000256" key="4">
    <source>
        <dbReference type="ARBA" id="ARBA00022737"/>
    </source>
</evidence>
<sequence length="175" mass="19045">MFSPLHSAAQAGRPDFLLRSLQTGADPNLQDADGESPLHKAARAGNIECLQMLLTAGGNPRLCNRWGQTSGQLALCLGQLSAATLLNSAHQLGVEPPQAHRAPVLSSRKRCHAGFRCAQEAKRCRIADDEAMSEDCLLDCKPVPLLHGEETLLHRVEQGYNRVFIESWLSEVHGC</sequence>
<dbReference type="PROSITE" id="PS50297">
    <property type="entry name" value="ANK_REP_REGION"/>
    <property type="match status" value="2"/>
</dbReference>
<dbReference type="PANTHER" id="PTHR24201:SF17">
    <property type="entry name" value="ANKYRIN REPEAT DOMAIN-CONTAINING PROTEIN 10-LIKE ISOFORM X1"/>
    <property type="match status" value="1"/>
</dbReference>
<keyword evidence="7" id="KW-0472">Membrane</keyword>
<dbReference type="Pfam" id="PF13637">
    <property type="entry name" value="Ank_4"/>
    <property type="match status" value="1"/>
</dbReference>
<evidence type="ECO:0000256" key="2">
    <source>
        <dbReference type="ARBA" id="ARBA00022483"/>
    </source>
</evidence>
<dbReference type="Gene3D" id="1.25.40.20">
    <property type="entry name" value="Ankyrin repeat-containing domain"/>
    <property type="match status" value="1"/>
</dbReference>
<feature type="repeat" description="ANK" evidence="8">
    <location>
        <begin position="33"/>
        <end position="65"/>
    </location>
</feature>
<comment type="subcellular location">
    <subcellularLocation>
        <location evidence="1">Target cell membrane</location>
    </subcellularLocation>
</comment>
<dbReference type="PROSITE" id="PS50088">
    <property type="entry name" value="ANK_REPEAT"/>
    <property type="match status" value="2"/>
</dbReference>
<keyword evidence="4" id="KW-0677">Repeat</keyword>
<keyword evidence="2" id="KW-0268">Exocytosis</keyword>
<reference evidence="9" key="1">
    <citation type="journal article" date="2015" name="Sci. Rep.">
        <title>Tissue- and time-dependent transcription in Ixodes ricinus salivary glands and midguts when blood feeding on the vertebrate host.</title>
        <authorList>
            <person name="Kotsyfakis M."/>
            <person name="Schwarz A."/>
            <person name="Erhart J."/>
            <person name="Ribeiro J.M."/>
        </authorList>
    </citation>
    <scope>NUCLEOTIDE SEQUENCE</scope>
    <source>
        <tissue evidence="9">Salivary gland and midgut</tissue>
    </source>
</reference>
<dbReference type="GO" id="GO:0006887">
    <property type="term" value="P:exocytosis"/>
    <property type="evidence" value="ECO:0007669"/>
    <property type="project" value="UniProtKB-KW"/>
</dbReference>